<dbReference type="EMBL" id="LRFG02000003">
    <property type="protein sequence ID" value="PCO05301.1"/>
    <property type="molecule type" value="Genomic_DNA"/>
</dbReference>
<comment type="caution">
    <text evidence="2">The sequence shown here is derived from an EMBL/GenBank/DDBJ whole genome shotgun (WGS) entry which is preliminary data.</text>
</comment>
<protein>
    <recommendedName>
        <fullName evidence="4">FMN-binding domain-containing protein</fullName>
    </recommendedName>
</protein>
<evidence type="ECO:0008006" key="4">
    <source>
        <dbReference type="Google" id="ProtNLM"/>
    </source>
</evidence>
<gene>
    <name evidence="2" type="ORF">AWR36_011320</name>
</gene>
<feature type="signal peptide" evidence="1">
    <location>
        <begin position="1"/>
        <end position="28"/>
    </location>
</feature>
<sequence>MPTGKLFSRISLLATLTVAALLSVSANAMKLKSQNLAELVTASESILLGHVVSVTDGFQNNAPYTEVTIRVGSDAKGKVKEDTEYTFRQFGLLKPRSMGNGKVYLGVTPEGFAKWHEGEQVVAFMYKKASMTGFQTTAGMAQGKFVVSNDQVKNAFNNAGLFERMDTSNMSAEEQNMITSPGAVSSATFMGYVGKLVEESKK</sequence>
<keyword evidence="3" id="KW-1185">Reference proteome</keyword>
<keyword evidence="1" id="KW-0732">Signal</keyword>
<reference evidence="2" key="1">
    <citation type="submission" date="2017-08" db="EMBL/GenBank/DDBJ databases">
        <title>Microbulbifer marisrubri sp. nov., a halophilic alphaproteobacterium isolated from marine sediment of the Yellow Sea, China.</title>
        <authorList>
            <person name="Zhang G."/>
            <person name="Xiong Q."/>
        </authorList>
    </citation>
    <scope>NUCLEOTIDE SEQUENCE [LARGE SCALE GENOMIC DNA]</scope>
    <source>
        <strain evidence="2">WRN-8</strain>
    </source>
</reference>
<proteinExistence type="predicted"/>
<evidence type="ECO:0000313" key="3">
    <source>
        <dbReference type="Proteomes" id="UP000218427"/>
    </source>
</evidence>
<evidence type="ECO:0000313" key="2">
    <source>
        <dbReference type="EMBL" id="PCO05301.1"/>
    </source>
</evidence>
<evidence type="ECO:0000256" key="1">
    <source>
        <dbReference type="SAM" id="SignalP"/>
    </source>
</evidence>
<accession>A0ABX4HZJ3</accession>
<organism evidence="2 3">
    <name type="scientific">Microbulbifer flavimaris</name>
    <dbReference type="NCBI Taxonomy" id="1781068"/>
    <lineage>
        <taxon>Bacteria</taxon>
        <taxon>Pseudomonadati</taxon>
        <taxon>Pseudomonadota</taxon>
        <taxon>Gammaproteobacteria</taxon>
        <taxon>Cellvibrionales</taxon>
        <taxon>Microbulbiferaceae</taxon>
        <taxon>Microbulbifer</taxon>
    </lineage>
</organism>
<dbReference type="RefSeq" id="WP_067084872.1">
    <property type="nucleotide sequence ID" value="NZ_LRFG02000003.1"/>
</dbReference>
<dbReference type="Proteomes" id="UP000218427">
    <property type="component" value="Unassembled WGS sequence"/>
</dbReference>
<name>A0ABX4HZJ3_9GAMM</name>
<feature type="chain" id="PRO_5045225613" description="FMN-binding domain-containing protein" evidence="1">
    <location>
        <begin position="29"/>
        <end position="202"/>
    </location>
</feature>